<evidence type="ECO:0000256" key="1">
    <source>
        <dbReference type="SAM" id="MobiDB-lite"/>
    </source>
</evidence>
<feature type="region of interest" description="Disordered" evidence="1">
    <location>
        <begin position="1"/>
        <end position="32"/>
    </location>
</feature>
<evidence type="ECO:0000313" key="2">
    <source>
        <dbReference type="EMBL" id="OAG09278.1"/>
    </source>
</evidence>
<dbReference type="STRING" id="1460663.A0A177CQP5"/>
<dbReference type="RefSeq" id="XP_018039643.1">
    <property type="nucleotide sequence ID" value="XM_018181278.1"/>
</dbReference>
<keyword evidence="3" id="KW-1185">Reference proteome</keyword>
<proteinExistence type="predicted"/>
<gene>
    <name evidence="2" type="ORF">CC84DRAFT_1193175</name>
</gene>
<evidence type="ECO:0000313" key="3">
    <source>
        <dbReference type="Proteomes" id="UP000077069"/>
    </source>
</evidence>
<dbReference type="AlphaFoldDB" id="A0A177CQP5"/>
<dbReference type="Proteomes" id="UP000077069">
    <property type="component" value="Unassembled WGS sequence"/>
</dbReference>
<accession>A0A177CQP5</accession>
<sequence>MLKLSLSTPRKRARSEQDIDQRSEALLSTKRRKTSPSSELLSAFWDNLSKIWLTKGALRELNRRNIQASSSANPLCSHDPSNFKDVESFARHGGPDLSDLRSFPEPAHIANRQRDPASISTRPTTNTTRIKSTRVYNRDFQQHLVDHNVYPHGYRHSDGSVPIKPTNWKDINKTLGHPRPSLSPSVFDEEEYERFIKIRIELGEKIVPSTQHDLPLVPNFFLAAKGPDGSIVVAGRQAYYDGALGARGMASLEEYGQGDPGYGTTHAISLIYHGGQLKMYTSHLAQPSSPGEGLKYHMTQINTWGMTGNADTFRQGARAYRNANEKAALAETEIITGEVGASPALSFVIAASDTEAYTMSQESRTTLNEGSNALGIFEESNSLVETLVVKQSNKRKRRSTNAGSEA</sequence>
<dbReference type="GeneID" id="28764764"/>
<dbReference type="EMBL" id="KV441549">
    <property type="protein sequence ID" value="OAG09278.1"/>
    <property type="molecule type" value="Genomic_DNA"/>
</dbReference>
<name>A0A177CQP5_9PLEO</name>
<organism evidence="2 3">
    <name type="scientific">Paraphaeosphaeria sporulosa</name>
    <dbReference type="NCBI Taxonomy" id="1460663"/>
    <lineage>
        <taxon>Eukaryota</taxon>
        <taxon>Fungi</taxon>
        <taxon>Dikarya</taxon>
        <taxon>Ascomycota</taxon>
        <taxon>Pezizomycotina</taxon>
        <taxon>Dothideomycetes</taxon>
        <taxon>Pleosporomycetidae</taxon>
        <taxon>Pleosporales</taxon>
        <taxon>Massarineae</taxon>
        <taxon>Didymosphaeriaceae</taxon>
        <taxon>Paraphaeosphaeria</taxon>
    </lineage>
</organism>
<protein>
    <submittedName>
        <fullName evidence="2">Uncharacterized protein</fullName>
    </submittedName>
</protein>
<dbReference type="InParanoid" id="A0A177CQP5"/>
<reference evidence="2 3" key="1">
    <citation type="submission" date="2016-05" db="EMBL/GenBank/DDBJ databases">
        <title>Comparative analysis of secretome profiles of manganese(II)-oxidizing ascomycete fungi.</title>
        <authorList>
            <consortium name="DOE Joint Genome Institute"/>
            <person name="Zeiner C.A."/>
            <person name="Purvine S.O."/>
            <person name="Zink E.M."/>
            <person name="Wu S."/>
            <person name="Pasa-Tolic L."/>
            <person name="Chaput D.L."/>
            <person name="Haridas S."/>
            <person name="Grigoriev I.V."/>
            <person name="Santelli C.M."/>
            <person name="Hansel C.M."/>
        </authorList>
    </citation>
    <scope>NUCLEOTIDE SEQUENCE [LARGE SCALE GENOMIC DNA]</scope>
    <source>
        <strain evidence="2 3">AP3s5-JAC2a</strain>
    </source>
</reference>
<feature type="compositionally biased region" description="Basic and acidic residues" evidence="1">
    <location>
        <begin position="14"/>
        <end position="23"/>
    </location>
</feature>
<dbReference type="OrthoDB" id="5336565at2759"/>